<sequence>MAVALLGCISTAQAQITLTAPVDTISPWRTKLKASLNISEALLSNNWKGGGVSFVGLNGLFNTQANYRSGRNSWDNQADLLFAFAQNKGQGYRKNLDRLFLDTKYGYSISSDWDLFASLNLLTQFAPGYEYSKDSTGTERARFVSSWFAPAFITSSYGFEYHPATFFKLRLSPFSPRITVVNDPQRFLATVSDSPYGVRPPRQVRYEILALQVLSEFDKQIMENVTLKGRYLLFANYEKLNWRKIDHRLELAITAKVNKYINVAITGISLYDYDQDTKIQASQTLSLGFLYTFQNYTEQK</sequence>
<protein>
    <recommendedName>
        <fullName evidence="3">DUF3078 domain-containing protein</fullName>
    </recommendedName>
</protein>
<keyword evidence="2" id="KW-1185">Reference proteome</keyword>
<evidence type="ECO:0000313" key="2">
    <source>
        <dbReference type="Proteomes" id="UP000054223"/>
    </source>
</evidence>
<dbReference type="Proteomes" id="UP000054223">
    <property type="component" value="Unassembled WGS sequence"/>
</dbReference>
<dbReference type="AlphaFoldDB" id="A0A9X0HJZ4"/>
<name>A0A9X0HJZ4_SOLP1</name>
<dbReference type="Pfam" id="PF11276">
    <property type="entry name" value="DUF3078"/>
    <property type="match status" value="1"/>
</dbReference>
<evidence type="ECO:0000313" key="1">
    <source>
        <dbReference type="EMBL" id="KUG07339.1"/>
    </source>
</evidence>
<accession>A0A9X0HJZ4</accession>
<comment type="caution">
    <text evidence="1">The sequence shown here is derived from an EMBL/GenBank/DDBJ whole genome shotgun (WGS) entry which is preliminary data.</text>
</comment>
<evidence type="ECO:0008006" key="3">
    <source>
        <dbReference type="Google" id="ProtNLM"/>
    </source>
</evidence>
<gene>
    <name evidence="1" type="ORF">ASU33_13355</name>
</gene>
<proteinExistence type="predicted"/>
<dbReference type="InterPro" id="IPR021428">
    <property type="entry name" value="DUF3078"/>
</dbReference>
<dbReference type="EMBL" id="LNAL01000007">
    <property type="protein sequence ID" value="KUG07339.1"/>
    <property type="molecule type" value="Genomic_DNA"/>
</dbReference>
<reference evidence="1 2" key="1">
    <citation type="submission" date="2015-11" db="EMBL/GenBank/DDBJ databases">
        <title>Solirubrum puertoriconensis gen. nov. an environmental bacteria isolated in Puerto Rico.</title>
        <authorList>
            <person name="Cuebas-Irizarry M.F."/>
            <person name="Montalvo-Rodriguez R."/>
        </authorList>
    </citation>
    <scope>NUCLEOTIDE SEQUENCE [LARGE SCALE GENOMIC DNA]</scope>
    <source>
        <strain evidence="1 2">MC1A</strain>
    </source>
</reference>
<organism evidence="1 2">
    <name type="scientific">Solirubrum puertoriconensis</name>
    <dbReference type="NCBI Taxonomy" id="1751427"/>
    <lineage>
        <taxon>Bacteria</taxon>
        <taxon>Pseudomonadati</taxon>
        <taxon>Bacteroidota</taxon>
        <taxon>Cytophagia</taxon>
        <taxon>Cytophagales</taxon>
    </lineage>
</organism>